<accession>B5GWA2</accession>
<dbReference type="EMBL" id="CM000913">
    <property type="protein sequence ID" value="EFG09801.1"/>
    <property type="molecule type" value="Genomic_DNA"/>
</dbReference>
<feature type="region of interest" description="Disordered" evidence="1">
    <location>
        <begin position="99"/>
        <end position="136"/>
    </location>
</feature>
<evidence type="ECO:0000313" key="3">
    <source>
        <dbReference type="Proteomes" id="UP000002357"/>
    </source>
</evidence>
<dbReference type="KEGG" id="sclf:BB341_05260"/>
<dbReference type="GeneID" id="93728816"/>
<dbReference type="OrthoDB" id="3855669at2"/>
<evidence type="ECO:0000313" key="2">
    <source>
        <dbReference type="EMBL" id="EFG09801.1"/>
    </source>
</evidence>
<gene>
    <name evidence="2" type="ORF">SCLAV_4729</name>
</gene>
<protein>
    <submittedName>
        <fullName evidence="2">Uncharacterized protein</fullName>
    </submittedName>
</protein>
<proteinExistence type="predicted"/>
<dbReference type="AlphaFoldDB" id="B5GWA2"/>
<sequence>MRAAQDPSSCLPQQPRCPARVDGAVQLPEEWSVPPEIVLPEGVARGPFRRPSADTIALLPELLADYRDLRWGGALARDTATGRLGFVVGDTDDGRFILQPSRGGRTWTAQPDDVTRATLSDKVAERNQDPFRSMQS</sequence>
<dbReference type="RefSeq" id="WP_003956150.1">
    <property type="nucleotide sequence ID" value="NZ_CM000913.1"/>
</dbReference>
<reference evidence="2 3" key="1">
    <citation type="journal article" date="2010" name="Genome Biol. Evol.">
        <title>The sequence of a 1.8-mb bacterial linear plasmid reveals a rich evolutionary reservoir of secondary metabolic pathways.</title>
        <authorList>
            <person name="Medema M.H."/>
            <person name="Trefzer A."/>
            <person name="Kovalchuk A."/>
            <person name="van den Berg M."/>
            <person name="Mueller U."/>
            <person name="Heijne W."/>
            <person name="Wu L."/>
            <person name="Alam M.T."/>
            <person name="Ronning C.M."/>
            <person name="Nierman W.C."/>
            <person name="Bovenberg R.A.L."/>
            <person name="Breitling R."/>
            <person name="Takano E."/>
        </authorList>
    </citation>
    <scope>NUCLEOTIDE SEQUENCE [LARGE SCALE GENOMIC DNA]</scope>
    <source>
        <strain evidence="3">ATCC 27064 / DSM 738 / JCM 4710 / NBRC 13307 / NCIMB 12785 / NRRL 3585 / VKM Ac-602</strain>
    </source>
</reference>
<dbReference type="Proteomes" id="UP000002357">
    <property type="component" value="Chromosome"/>
</dbReference>
<organism evidence="2 3">
    <name type="scientific">Streptomyces clavuligerus</name>
    <dbReference type="NCBI Taxonomy" id="1901"/>
    <lineage>
        <taxon>Bacteria</taxon>
        <taxon>Bacillati</taxon>
        <taxon>Actinomycetota</taxon>
        <taxon>Actinomycetes</taxon>
        <taxon>Kitasatosporales</taxon>
        <taxon>Streptomycetaceae</taxon>
        <taxon>Streptomyces</taxon>
    </lineage>
</organism>
<keyword evidence="3" id="KW-1185">Reference proteome</keyword>
<evidence type="ECO:0000256" key="1">
    <source>
        <dbReference type="SAM" id="MobiDB-lite"/>
    </source>
</evidence>
<name>B5GWA2_STRCL</name>